<evidence type="ECO:0000313" key="2">
    <source>
        <dbReference type="Proteomes" id="UP000676310"/>
    </source>
</evidence>
<keyword evidence="2" id="KW-1185">Reference proteome</keyword>
<sequence length="351" mass="39783">MTTESFLSLATLFFGIKRQDRAITQFGFKRYSGALNTVHSALEESMSSPSFDLLEAVMVMSLIEFLVSDSEGGWIKHARGLERLLELRGAEAMASLPCLMVLERTRPSLIFAALVLRKPTIMSNAEWKHDPWCLHPERVDWLKLLFDILADCPRLFVVRDQLPSYVNEETRNAVAQNLSLDCDRIVAGLDDWAERFTSDPSHTPDEIAAPRTTPLIEDECGVLHPAWSTVFHYQSFYHANAMTIYNGAIILALRFSDSIDVGSRSSYENQMRQERISVAALSICRSVNYHQQDMWGEQGVFALLFPLRMAYDGLGEKETVVRAWLQSVMQDISVGKWGLWRSAKNLLEIGK</sequence>
<dbReference type="EMBL" id="CAJRGZ010000019">
    <property type="protein sequence ID" value="CAG5159865.1"/>
    <property type="molecule type" value="Genomic_DNA"/>
</dbReference>
<dbReference type="PANTHER" id="PTHR38111:SF2">
    <property type="entry name" value="FINGER DOMAIN PROTEIN, PUTATIVE (AFU_ORTHOLOGUE AFUA_1G01560)-RELATED"/>
    <property type="match status" value="1"/>
</dbReference>
<reference evidence="1" key="1">
    <citation type="submission" date="2021-05" db="EMBL/GenBank/DDBJ databases">
        <authorList>
            <person name="Stam R."/>
        </authorList>
    </citation>
    <scope>NUCLEOTIDE SEQUENCE</scope>
    <source>
        <strain evidence="1">CS162</strain>
    </source>
</reference>
<proteinExistence type="predicted"/>
<protein>
    <submittedName>
        <fullName evidence="1">Uncharacterized protein</fullName>
    </submittedName>
</protein>
<organism evidence="1 2">
    <name type="scientific">Alternaria atra</name>
    <dbReference type="NCBI Taxonomy" id="119953"/>
    <lineage>
        <taxon>Eukaryota</taxon>
        <taxon>Fungi</taxon>
        <taxon>Dikarya</taxon>
        <taxon>Ascomycota</taxon>
        <taxon>Pezizomycotina</taxon>
        <taxon>Dothideomycetes</taxon>
        <taxon>Pleosporomycetidae</taxon>
        <taxon>Pleosporales</taxon>
        <taxon>Pleosporineae</taxon>
        <taxon>Pleosporaceae</taxon>
        <taxon>Alternaria</taxon>
        <taxon>Alternaria sect. Ulocladioides</taxon>
    </lineage>
</organism>
<dbReference type="PANTHER" id="PTHR38111">
    <property type="entry name" value="ZN(2)-C6 FUNGAL-TYPE DOMAIN-CONTAINING PROTEIN-RELATED"/>
    <property type="match status" value="1"/>
</dbReference>
<comment type="caution">
    <text evidence="1">The sequence shown here is derived from an EMBL/GenBank/DDBJ whole genome shotgun (WGS) entry which is preliminary data.</text>
</comment>
<dbReference type="OrthoDB" id="5126878at2759"/>
<accession>A0A8J2N689</accession>
<evidence type="ECO:0000313" key="1">
    <source>
        <dbReference type="EMBL" id="CAG5159865.1"/>
    </source>
</evidence>
<dbReference type="RefSeq" id="XP_043169243.1">
    <property type="nucleotide sequence ID" value="XM_043313308.1"/>
</dbReference>
<dbReference type="AlphaFoldDB" id="A0A8J2N689"/>
<name>A0A8J2N689_9PLEO</name>
<gene>
    <name evidence="1" type="ORF">ALTATR162_LOCUS5689</name>
</gene>
<dbReference type="InterPro" id="IPR053178">
    <property type="entry name" value="Osmoadaptation_assoc"/>
</dbReference>
<dbReference type="Proteomes" id="UP000676310">
    <property type="component" value="Unassembled WGS sequence"/>
</dbReference>
<dbReference type="GeneID" id="67017494"/>